<dbReference type="STRING" id="40998.A0A2P8ADR6"/>
<dbReference type="AlphaFoldDB" id="A0A2P8ADR6"/>
<dbReference type="OrthoDB" id="2544694at2759"/>
<reference evidence="1 2" key="1">
    <citation type="submission" date="2017-05" db="EMBL/GenBank/DDBJ databases">
        <title>Draft genome sequence of Elsinoe australis.</title>
        <authorList>
            <person name="Cheng Q."/>
        </authorList>
    </citation>
    <scope>NUCLEOTIDE SEQUENCE [LARGE SCALE GENOMIC DNA]</scope>
    <source>
        <strain evidence="1 2">NL1</strain>
    </source>
</reference>
<evidence type="ECO:0000313" key="2">
    <source>
        <dbReference type="Proteomes" id="UP000243723"/>
    </source>
</evidence>
<dbReference type="PANTHER" id="PTHR37315">
    <property type="entry name" value="UPF0311 PROTEIN BLR7842"/>
    <property type="match status" value="1"/>
</dbReference>
<dbReference type="HAMAP" id="MF_00775">
    <property type="entry name" value="UPF0311"/>
    <property type="match status" value="1"/>
</dbReference>
<dbReference type="EMBL" id="NHZQ01000016">
    <property type="protein sequence ID" value="PSK58627.1"/>
    <property type="molecule type" value="Genomic_DNA"/>
</dbReference>
<dbReference type="InterPro" id="IPR020915">
    <property type="entry name" value="UPF0311"/>
</dbReference>
<protein>
    <submittedName>
        <fullName evidence="1">Uncharacterized protein</fullName>
    </submittedName>
</protein>
<gene>
    <name evidence="1" type="ORF">B9Z65_6642</name>
</gene>
<accession>A0A2P8ADR6</accession>
<name>A0A2P8ADR6_9PEZI</name>
<organism evidence="1 2">
    <name type="scientific">Elsinoe australis</name>
    <dbReference type="NCBI Taxonomy" id="40998"/>
    <lineage>
        <taxon>Eukaryota</taxon>
        <taxon>Fungi</taxon>
        <taxon>Dikarya</taxon>
        <taxon>Ascomycota</taxon>
        <taxon>Pezizomycotina</taxon>
        <taxon>Dothideomycetes</taxon>
        <taxon>Dothideomycetidae</taxon>
        <taxon>Myriangiales</taxon>
        <taxon>Elsinoaceae</taxon>
        <taxon>Elsinoe</taxon>
    </lineage>
</organism>
<evidence type="ECO:0000313" key="1">
    <source>
        <dbReference type="EMBL" id="PSK58627.1"/>
    </source>
</evidence>
<comment type="caution">
    <text evidence="1">The sequence shown here is derived from an EMBL/GenBank/DDBJ whole genome shotgun (WGS) entry which is preliminary data.</text>
</comment>
<dbReference type="Gene3D" id="2.40.160.20">
    <property type="match status" value="1"/>
</dbReference>
<keyword evidence="2" id="KW-1185">Reference proteome</keyword>
<dbReference type="Pfam" id="PF11578">
    <property type="entry name" value="DUF3237"/>
    <property type="match status" value="1"/>
</dbReference>
<proteinExistence type="inferred from homology"/>
<dbReference type="PANTHER" id="PTHR37315:SF1">
    <property type="entry name" value="UPF0311 PROTEIN BLR7842"/>
    <property type="match status" value="1"/>
</dbReference>
<sequence length="163" mass="17977">MSAPAPLAIEYAFTLHVDLAEAIDFGTSAEGDKRFIGITGGHFKGPKANGTILAGGGDWNTVREDGVVHLLAKYSIRTDDGTIISVTNEGYGRASRATMKAVFANDFDHAARLSEGQEWYTKTWPRFVVEDGKYSWLRQACFVGNLRRPDRPSHVKIDVFELV</sequence>
<dbReference type="Proteomes" id="UP000243723">
    <property type="component" value="Unassembled WGS sequence"/>
</dbReference>